<protein>
    <submittedName>
        <fullName evidence="1">Uncharacterized protein</fullName>
    </submittedName>
</protein>
<sequence length="264" mass="27279">MFHLFSIAAVGLVAASTVAGVVIPRRDPPQGWNFAILEPYQTYHTRYLALDCQDKHSQAFFDQCCHPLLASQNLTDRPAQCIPSVSKSSSAAPASSTHPATSTASSHSATSTVVAAPTKPAATSSAAPAPHTTAKPTTTSKSAAPKATTTAAAGGSGSGQTFTGGVATFFFQGGVAGACGTVHKDTDFVAAIDQTRYGNSGDKSALCGRQVAITNKKNGNSVTVTIADDCPTCINENSIDLSESAFKQIATEEEGEVPIEWHFL</sequence>
<keyword evidence="2" id="KW-1185">Reference proteome</keyword>
<organism evidence="1 2">
    <name type="scientific">Auriscalpium vulgare</name>
    <dbReference type="NCBI Taxonomy" id="40419"/>
    <lineage>
        <taxon>Eukaryota</taxon>
        <taxon>Fungi</taxon>
        <taxon>Dikarya</taxon>
        <taxon>Basidiomycota</taxon>
        <taxon>Agaricomycotina</taxon>
        <taxon>Agaricomycetes</taxon>
        <taxon>Russulales</taxon>
        <taxon>Auriscalpiaceae</taxon>
        <taxon>Auriscalpium</taxon>
    </lineage>
</organism>
<dbReference type="EMBL" id="MU275838">
    <property type="protein sequence ID" value="KAI0054136.1"/>
    <property type="molecule type" value="Genomic_DNA"/>
</dbReference>
<name>A0ACB8SEG1_9AGAM</name>
<proteinExistence type="predicted"/>
<accession>A0ACB8SEG1</accession>
<gene>
    <name evidence="1" type="ORF">FA95DRAFT_1530154</name>
</gene>
<dbReference type="Proteomes" id="UP000814033">
    <property type="component" value="Unassembled WGS sequence"/>
</dbReference>
<evidence type="ECO:0000313" key="2">
    <source>
        <dbReference type="Proteomes" id="UP000814033"/>
    </source>
</evidence>
<reference evidence="1" key="1">
    <citation type="submission" date="2021-02" db="EMBL/GenBank/DDBJ databases">
        <authorList>
            <consortium name="DOE Joint Genome Institute"/>
            <person name="Ahrendt S."/>
            <person name="Looney B.P."/>
            <person name="Miyauchi S."/>
            <person name="Morin E."/>
            <person name="Drula E."/>
            <person name="Courty P.E."/>
            <person name="Chicoki N."/>
            <person name="Fauchery L."/>
            <person name="Kohler A."/>
            <person name="Kuo A."/>
            <person name="Labutti K."/>
            <person name="Pangilinan J."/>
            <person name="Lipzen A."/>
            <person name="Riley R."/>
            <person name="Andreopoulos W."/>
            <person name="He G."/>
            <person name="Johnson J."/>
            <person name="Barry K.W."/>
            <person name="Grigoriev I.V."/>
            <person name="Nagy L."/>
            <person name="Hibbett D."/>
            <person name="Henrissat B."/>
            <person name="Matheny P.B."/>
            <person name="Labbe J."/>
            <person name="Martin F."/>
        </authorList>
    </citation>
    <scope>NUCLEOTIDE SEQUENCE</scope>
    <source>
        <strain evidence="1">FP105234-sp</strain>
    </source>
</reference>
<evidence type="ECO:0000313" key="1">
    <source>
        <dbReference type="EMBL" id="KAI0054136.1"/>
    </source>
</evidence>
<comment type="caution">
    <text evidence="1">The sequence shown here is derived from an EMBL/GenBank/DDBJ whole genome shotgun (WGS) entry which is preliminary data.</text>
</comment>
<reference evidence="1" key="2">
    <citation type="journal article" date="2022" name="New Phytol.">
        <title>Evolutionary transition to the ectomycorrhizal habit in the genomes of a hyperdiverse lineage of mushroom-forming fungi.</title>
        <authorList>
            <person name="Looney B."/>
            <person name="Miyauchi S."/>
            <person name="Morin E."/>
            <person name="Drula E."/>
            <person name="Courty P.E."/>
            <person name="Kohler A."/>
            <person name="Kuo A."/>
            <person name="LaButti K."/>
            <person name="Pangilinan J."/>
            <person name="Lipzen A."/>
            <person name="Riley R."/>
            <person name="Andreopoulos W."/>
            <person name="He G."/>
            <person name="Johnson J."/>
            <person name="Nolan M."/>
            <person name="Tritt A."/>
            <person name="Barry K.W."/>
            <person name="Grigoriev I.V."/>
            <person name="Nagy L.G."/>
            <person name="Hibbett D."/>
            <person name="Henrissat B."/>
            <person name="Matheny P.B."/>
            <person name="Labbe J."/>
            <person name="Martin F.M."/>
        </authorList>
    </citation>
    <scope>NUCLEOTIDE SEQUENCE</scope>
    <source>
        <strain evidence="1">FP105234-sp</strain>
    </source>
</reference>